<keyword evidence="2" id="KW-1185">Reference proteome</keyword>
<gene>
    <name evidence="1" type="ORF">BDV30DRAFT_206298</name>
</gene>
<dbReference type="EMBL" id="ML732776">
    <property type="protein sequence ID" value="KAB8276568.1"/>
    <property type="molecule type" value="Genomic_DNA"/>
</dbReference>
<reference evidence="1 2" key="1">
    <citation type="submission" date="2019-04" db="EMBL/GenBank/DDBJ databases">
        <title>Fungal friends and foes A comparative genomics study of 23 Aspergillus species from section Flavi.</title>
        <authorList>
            <consortium name="DOE Joint Genome Institute"/>
            <person name="Kjaerbolling I."/>
            <person name="Vesth T.C."/>
            <person name="Frisvad J.C."/>
            <person name="Nybo J.L."/>
            <person name="Theobald S."/>
            <person name="Kildgaard S."/>
            <person name="Petersen T.I."/>
            <person name="Kuo A."/>
            <person name="Sato A."/>
            <person name="Lyhne E.K."/>
            <person name="Kogle M.E."/>
            <person name="Wiebenga A."/>
            <person name="Kun R.S."/>
            <person name="Lubbers R.J."/>
            <person name="Makela M.R."/>
            <person name="Barry K."/>
            <person name="Chovatia M."/>
            <person name="Clum A."/>
            <person name="Daum C."/>
            <person name="Haridas S."/>
            <person name="He G."/>
            <person name="LaButti K."/>
            <person name="Lipzen A."/>
            <person name="Mondo S."/>
            <person name="Pangilinan J."/>
            <person name="Riley R."/>
            <person name="Salamov A."/>
            <person name="Simmons B.A."/>
            <person name="Magnuson J.K."/>
            <person name="Henrissat B."/>
            <person name="Mortensen U.H."/>
            <person name="Larsen T.O."/>
            <person name="De vries R.P."/>
            <person name="Grigoriev I.V."/>
            <person name="Machida M."/>
            <person name="Baker S.E."/>
            <person name="Andersen M.R."/>
        </authorList>
    </citation>
    <scope>NUCLEOTIDE SEQUENCE [LARGE SCALE GENOMIC DNA]</scope>
    <source>
        <strain evidence="1 2">CBS 117635</strain>
    </source>
</reference>
<proteinExistence type="predicted"/>
<evidence type="ECO:0000313" key="1">
    <source>
        <dbReference type="EMBL" id="KAB8276568.1"/>
    </source>
</evidence>
<evidence type="ECO:0000313" key="2">
    <source>
        <dbReference type="Proteomes" id="UP000326289"/>
    </source>
</evidence>
<organism evidence="1 2">
    <name type="scientific">Aspergillus minisclerotigenes</name>
    <dbReference type="NCBI Taxonomy" id="656917"/>
    <lineage>
        <taxon>Eukaryota</taxon>
        <taxon>Fungi</taxon>
        <taxon>Dikarya</taxon>
        <taxon>Ascomycota</taxon>
        <taxon>Pezizomycotina</taxon>
        <taxon>Eurotiomycetes</taxon>
        <taxon>Eurotiomycetidae</taxon>
        <taxon>Eurotiales</taxon>
        <taxon>Aspergillaceae</taxon>
        <taxon>Aspergillus</taxon>
        <taxon>Aspergillus subgen. Circumdati</taxon>
    </lineage>
</organism>
<accession>A0A5N6JD46</accession>
<sequence length="86" mass="9748">MLTDRRYIALALDKLGFGARSTIYEVLLIKGFELWVRDLHYLRGTIENSLDCGYVICMILVAVLLRPVDIGGFVRTRPICGSVCQR</sequence>
<dbReference type="Proteomes" id="UP000326289">
    <property type="component" value="Unassembled WGS sequence"/>
</dbReference>
<name>A0A5N6JD46_9EURO</name>
<protein>
    <submittedName>
        <fullName evidence="1">Uncharacterized protein</fullName>
    </submittedName>
</protein>
<dbReference type="AlphaFoldDB" id="A0A5N6JD46"/>